<keyword evidence="1" id="KW-1133">Transmembrane helix</keyword>
<feature type="transmembrane region" description="Helical" evidence="1">
    <location>
        <begin position="9"/>
        <end position="29"/>
    </location>
</feature>
<name>A0A848GGR9_9BACT</name>
<accession>A0A848GGR9</accession>
<feature type="transmembrane region" description="Helical" evidence="1">
    <location>
        <begin position="49"/>
        <end position="67"/>
    </location>
</feature>
<organism evidence="2 3">
    <name type="scientific">Chitinophaga fulva</name>
    <dbReference type="NCBI Taxonomy" id="2728842"/>
    <lineage>
        <taxon>Bacteria</taxon>
        <taxon>Pseudomonadati</taxon>
        <taxon>Bacteroidota</taxon>
        <taxon>Chitinophagia</taxon>
        <taxon>Chitinophagales</taxon>
        <taxon>Chitinophagaceae</taxon>
        <taxon>Chitinophaga</taxon>
    </lineage>
</organism>
<sequence>MEAHPLRSMVLSAAFAAMISSGVISLLWFETVELSEAARNSDLYGLGHVLIVFCIICMALSTITIFFNRIAVVRNNVILSLLSFFLLPFLVAVSFCMTIFEREELSLFFVMIASFSLPLAFYFARYRKLLTVQQA</sequence>
<protein>
    <submittedName>
        <fullName evidence="2">Uncharacterized protein</fullName>
    </submittedName>
</protein>
<dbReference type="Proteomes" id="UP000583266">
    <property type="component" value="Unassembled WGS sequence"/>
</dbReference>
<feature type="transmembrane region" description="Helical" evidence="1">
    <location>
        <begin position="79"/>
        <end position="100"/>
    </location>
</feature>
<dbReference type="RefSeq" id="WP_169224020.1">
    <property type="nucleotide sequence ID" value="NZ_JABBGC010000001.1"/>
</dbReference>
<gene>
    <name evidence="2" type="ORF">HHL17_06895</name>
</gene>
<evidence type="ECO:0000313" key="2">
    <source>
        <dbReference type="EMBL" id="NML36921.1"/>
    </source>
</evidence>
<reference evidence="2 3" key="1">
    <citation type="submission" date="2020-04" db="EMBL/GenBank/DDBJ databases">
        <title>Chitinophaga sp. G-6-1-13 sp. nov., isolated from soil.</title>
        <authorList>
            <person name="Dahal R.H."/>
            <person name="Chaudhary D.K."/>
        </authorList>
    </citation>
    <scope>NUCLEOTIDE SEQUENCE [LARGE SCALE GENOMIC DNA]</scope>
    <source>
        <strain evidence="2 3">G-6-1-13</strain>
    </source>
</reference>
<keyword evidence="1" id="KW-0472">Membrane</keyword>
<comment type="caution">
    <text evidence="2">The sequence shown here is derived from an EMBL/GenBank/DDBJ whole genome shotgun (WGS) entry which is preliminary data.</text>
</comment>
<evidence type="ECO:0000313" key="3">
    <source>
        <dbReference type="Proteomes" id="UP000583266"/>
    </source>
</evidence>
<proteinExistence type="predicted"/>
<evidence type="ECO:0000256" key="1">
    <source>
        <dbReference type="SAM" id="Phobius"/>
    </source>
</evidence>
<feature type="transmembrane region" description="Helical" evidence="1">
    <location>
        <begin position="106"/>
        <end position="124"/>
    </location>
</feature>
<keyword evidence="1" id="KW-0812">Transmembrane</keyword>
<dbReference type="AlphaFoldDB" id="A0A848GGR9"/>
<dbReference type="EMBL" id="JABBGC010000001">
    <property type="protein sequence ID" value="NML36921.1"/>
    <property type="molecule type" value="Genomic_DNA"/>
</dbReference>
<keyword evidence="3" id="KW-1185">Reference proteome</keyword>